<sequence>MPTKENFLFLKNKQKSFNVDCGDEFSNLNLNQNLECFNVSPIYSKSKSYNDKKCVSESYEGKIKSQTWKKSSMTDLCSKYSNSLTFNDVTENSWKNENILNTENNSTLFLNISVFENSNQAHSTNDENQSLKKSKLIQKQKQINVASKFVFQNPFEFSRQQNEKSAEPEIFQFKAFQQLLNPNQALNNNASDMEVNNGDVAGKKQQNQKKDEAPVGRRAKDRLEMKRMKDTTENFDKKEAALKIVESRRTENKDIEKPKTVVAPSNMPWVPNPHFLLPNNSISALSLDDHRRYVAIITNFTRMDKALRFEFNNIELEAMDAKLKPEREKFMSYVKEQFLSKGPYSAVFKGGVAFGLNKFKERLGTLSDAGYHSIVGEVEWKSNTRSIASRNMYVKKPKVLSLGKGKKLEMPDPSRRCVFEHDATVLSERYPRDSSKSLRDDPLAFDYAAENNVTAILSSSAMRHLLTSHFPLRQYRRAFPVSIFRKFINGVPQRVVCIGNHVPVTPPSKPDLMKTFAKYVVRNAMEKQERQKQDRIFKGVRSLKRPATKDTNDESSHVEQKKMKVEVQEAEKEQSEKVPTISNVEPMNISEPKNAEKPFASDSILDRLFNSTSPIKNQKPIKTEIDVLDSILGNMDDNPNVNNAPVTSNPYSYMVVPVDNDGVHKVLVRSRPHGRDIANTPISITTKLQYIPQCGAEESFMEEKIWDALTGALKDSTYQADIHLNIPEAHCLQMTQNRSMKMFEALPDEAKELLSGRWQRFYNLLEQIKELQDGEYLLVENEDEMLEIWIESAGDAIWTREKIEEKSLLAKADAIHNEPIKFATRFNGISLHTPLVWHIVKSRIPASFLPPNPNKNYHHQQNYRGGRGRGDGGFRGRGSRGDFRGRGGRGGDRGFRGRGGRGRGRGGGRGGPADRGKSEPVVYNDLDANPFEAIDSDL</sequence>
<dbReference type="WBParaSite" id="PS1159_v2.g11640.t1">
    <property type="protein sequence ID" value="PS1159_v2.g11640.t1"/>
    <property type="gene ID" value="PS1159_v2.g11640"/>
</dbReference>
<organism evidence="1 2">
    <name type="scientific">Panagrolaimus sp. PS1159</name>
    <dbReference type="NCBI Taxonomy" id="55785"/>
    <lineage>
        <taxon>Eukaryota</taxon>
        <taxon>Metazoa</taxon>
        <taxon>Ecdysozoa</taxon>
        <taxon>Nematoda</taxon>
        <taxon>Chromadorea</taxon>
        <taxon>Rhabditida</taxon>
        <taxon>Tylenchina</taxon>
        <taxon>Panagrolaimomorpha</taxon>
        <taxon>Panagrolaimoidea</taxon>
        <taxon>Panagrolaimidae</taxon>
        <taxon>Panagrolaimus</taxon>
    </lineage>
</organism>
<evidence type="ECO:0000313" key="2">
    <source>
        <dbReference type="WBParaSite" id="PS1159_v2.g11640.t1"/>
    </source>
</evidence>
<dbReference type="Proteomes" id="UP000887580">
    <property type="component" value="Unplaced"/>
</dbReference>
<proteinExistence type="predicted"/>
<accession>A0AC35EX92</accession>
<name>A0AC35EX92_9BILA</name>
<protein>
    <submittedName>
        <fullName evidence="2">Little elongation complex subunit 2 C-terminal domain-containing protein</fullName>
    </submittedName>
</protein>
<reference evidence="2" key="1">
    <citation type="submission" date="2022-11" db="UniProtKB">
        <authorList>
            <consortium name="WormBaseParasite"/>
        </authorList>
    </citation>
    <scope>IDENTIFICATION</scope>
</reference>
<evidence type="ECO:0000313" key="1">
    <source>
        <dbReference type="Proteomes" id="UP000887580"/>
    </source>
</evidence>